<gene>
    <name evidence="1" type="ORF">An12g07980</name>
</gene>
<dbReference type="RefSeq" id="XP_059601899.1">
    <property type="nucleotide sequence ID" value="XM_059743559.1"/>
</dbReference>
<name>A0AAJ8BQC9_ASPNG</name>
<dbReference type="GeneID" id="84592656"/>
<reference evidence="1" key="1">
    <citation type="submission" date="2025-02" db="EMBL/GenBank/DDBJ databases">
        <authorList>
            <consortium name="NCBI Genome Project"/>
        </authorList>
    </citation>
    <scope>NUCLEOTIDE SEQUENCE</scope>
</reference>
<organism evidence="1">
    <name type="scientific">Aspergillus niger</name>
    <dbReference type="NCBI Taxonomy" id="5061"/>
    <lineage>
        <taxon>Eukaryota</taxon>
        <taxon>Fungi</taxon>
        <taxon>Dikarya</taxon>
        <taxon>Ascomycota</taxon>
        <taxon>Pezizomycotina</taxon>
        <taxon>Eurotiomycetes</taxon>
        <taxon>Eurotiomycetidae</taxon>
        <taxon>Eurotiales</taxon>
        <taxon>Aspergillaceae</taxon>
        <taxon>Aspergillus</taxon>
        <taxon>Aspergillus subgen. Circumdati</taxon>
    </lineage>
</organism>
<reference evidence="1" key="2">
    <citation type="submission" date="2025-08" db="UniProtKB">
        <authorList>
            <consortium name="RefSeq"/>
        </authorList>
    </citation>
    <scope>IDENTIFICATION</scope>
</reference>
<sequence>MRAIRQPTTFLSRFLQDPGYVRLRLLPSTYHNCPSRSIREYGGCADAQRLKLLAASILLSQQIQSRNVSPAYEVFGYCNYYHVYSEVLPYDYCDPGQSDKESVHYCPQPPHLEILTGNSHSAFPRLYAGSVSFNLASMILAQWRRSNQAHREHYCTVHGTVKWAPDGPIIVRSHAKASKGLSISEYPDCSVYGWSPSDLAPFSVGPLEMAAILVVMPLLRALPLEPACYSPVHLWEVSFCGDRLWCVTFSARLNTSNMGNMCESVRRGDKGILIFVDVPKAKSTDRILLVIRILRAYRFVNVMVMSISVEAPQDIKGRDDRRSLHDARPLDEQDFRHGIC</sequence>
<dbReference type="KEGG" id="ang:An12g07980"/>
<protein>
    <submittedName>
        <fullName evidence="1">Uncharacterized protein</fullName>
    </submittedName>
</protein>
<accession>A0AAJ8BQC9</accession>
<dbReference type="AlphaFoldDB" id="A0AAJ8BQC9"/>
<dbReference type="VEuPathDB" id="FungiDB:An12g07980"/>
<proteinExistence type="predicted"/>
<evidence type="ECO:0000313" key="1">
    <source>
        <dbReference type="RefSeq" id="XP_059601899.1"/>
    </source>
</evidence>